<feature type="region of interest" description="Disordered" evidence="1">
    <location>
        <begin position="182"/>
        <end position="219"/>
    </location>
</feature>
<reference evidence="2" key="1">
    <citation type="journal article" date="2019" name="Sci. Rep.">
        <title>Draft genome of Tanacetum cinerariifolium, the natural source of mosquito coil.</title>
        <authorList>
            <person name="Yamashiro T."/>
            <person name="Shiraishi A."/>
            <person name="Satake H."/>
            <person name="Nakayama K."/>
        </authorList>
    </citation>
    <scope>NUCLEOTIDE SEQUENCE</scope>
</reference>
<feature type="compositionally biased region" description="Acidic residues" evidence="1">
    <location>
        <begin position="182"/>
        <end position="192"/>
    </location>
</feature>
<protein>
    <submittedName>
        <fullName evidence="2">Uncharacterized protein</fullName>
    </submittedName>
</protein>
<feature type="region of interest" description="Disordered" evidence="1">
    <location>
        <begin position="33"/>
        <end position="111"/>
    </location>
</feature>
<comment type="caution">
    <text evidence="2">The sequence shown here is derived from an EMBL/GenBank/DDBJ whole genome shotgun (WGS) entry which is preliminary data.</text>
</comment>
<organism evidence="2">
    <name type="scientific">Tanacetum cinerariifolium</name>
    <name type="common">Dalmatian daisy</name>
    <name type="synonym">Chrysanthemum cinerariifolium</name>
    <dbReference type="NCBI Taxonomy" id="118510"/>
    <lineage>
        <taxon>Eukaryota</taxon>
        <taxon>Viridiplantae</taxon>
        <taxon>Streptophyta</taxon>
        <taxon>Embryophyta</taxon>
        <taxon>Tracheophyta</taxon>
        <taxon>Spermatophyta</taxon>
        <taxon>Magnoliopsida</taxon>
        <taxon>eudicotyledons</taxon>
        <taxon>Gunneridae</taxon>
        <taxon>Pentapetalae</taxon>
        <taxon>asterids</taxon>
        <taxon>campanulids</taxon>
        <taxon>Asterales</taxon>
        <taxon>Asteraceae</taxon>
        <taxon>Asteroideae</taxon>
        <taxon>Anthemideae</taxon>
        <taxon>Anthemidinae</taxon>
        <taxon>Tanacetum</taxon>
    </lineage>
</organism>
<proteinExistence type="predicted"/>
<sequence>MIGCEMMRTLVNFEYESILILEAIRQAYLVETNTESQPSEDPIDTETPESPYTIASPTPLPDSTPPECHTEALEDSNTSDARSTSSNSTTPLSPDHPLTRTSPTPAPTRPSFHHRIACMTAHAQPIMSHGHSARVAEEMALPDSTPYKRYRSSYESSSSSSPSLLARKRYRGMSKLILDMNSEQDEIGEEDTDKDKGHGLDDEGHRLDNKGHSVESDRISLEGKEEAILRVSNEQPRLWRQL</sequence>
<accession>A0A6L2KAA8</accession>
<name>A0A6L2KAA8_TANCI</name>
<dbReference type="EMBL" id="BKCJ010002018">
    <property type="protein sequence ID" value="GEU45672.1"/>
    <property type="molecule type" value="Genomic_DNA"/>
</dbReference>
<evidence type="ECO:0000256" key="1">
    <source>
        <dbReference type="SAM" id="MobiDB-lite"/>
    </source>
</evidence>
<feature type="compositionally biased region" description="Basic and acidic residues" evidence="1">
    <location>
        <begin position="193"/>
        <end position="219"/>
    </location>
</feature>
<gene>
    <name evidence="2" type="ORF">Tci_017650</name>
</gene>
<dbReference type="AlphaFoldDB" id="A0A6L2KAA8"/>
<evidence type="ECO:0000313" key="2">
    <source>
        <dbReference type="EMBL" id="GEU45672.1"/>
    </source>
</evidence>